<dbReference type="EMBL" id="RXOL01000001">
    <property type="protein sequence ID" value="RVQ68715.1"/>
    <property type="molecule type" value="Genomic_DNA"/>
</dbReference>
<name>A0A437GZE5_9SPHN</name>
<dbReference type="Proteomes" id="UP000283003">
    <property type="component" value="Unassembled WGS sequence"/>
</dbReference>
<keyword evidence="3" id="KW-1185">Reference proteome</keyword>
<sequence>MAKRRIPGLSPNPMTNLIVTDIALRGAGRLARHFTEKTLLRTRYTKDDAEKVVEGRSMIQTLAAVAVARIATRSLPGAIIVGTGILGKTLLDRSKGKREARAEGEKQMRERMANAEK</sequence>
<dbReference type="OrthoDB" id="7391946at2"/>
<organism evidence="2 3">
    <name type="scientific">Croceicoccus ponticola</name>
    <dbReference type="NCBI Taxonomy" id="2217664"/>
    <lineage>
        <taxon>Bacteria</taxon>
        <taxon>Pseudomonadati</taxon>
        <taxon>Pseudomonadota</taxon>
        <taxon>Alphaproteobacteria</taxon>
        <taxon>Sphingomonadales</taxon>
        <taxon>Erythrobacteraceae</taxon>
        <taxon>Croceicoccus</taxon>
    </lineage>
</organism>
<reference evidence="2 3" key="1">
    <citation type="submission" date="2018-12" db="EMBL/GenBank/DDBJ databases">
        <title>Croceicoccus ponticola sp. nov., a lipolytic bacterium isolated from seawater.</title>
        <authorList>
            <person name="Yoon J.-H."/>
        </authorList>
    </citation>
    <scope>NUCLEOTIDE SEQUENCE [LARGE SCALE GENOMIC DNA]</scope>
    <source>
        <strain evidence="2 3">GM-16</strain>
    </source>
</reference>
<evidence type="ECO:0000313" key="3">
    <source>
        <dbReference type="Proteomes" id="UP000283003"/>
    </source>
</evidence>
<proteinExistence type="predicted"/>
<comment type="caution">
    <text evidence="2">The sequence shown here is derived from an EMBL/GenBank/DDBJ whole genome shotgun (WGS) entry which is preliminary data.</text>
</comment>
<protein>
    <submittedName>
        <fullName evidence="2">Uncharacterized protein</fullName>
    </submittedName>
</protein>
<accession>A0A437GZE5</accession>
<gene>
    <name evidence="2" type="ORF">EKN06_00320</name>
</gene>
<feature type="region of interest" description="Disordered" evidence="1">
    <location>
        <begin position="92"/>
        <end position="117"/>
    </location>
</feature>
<evidence type="ECO:0000256" key="1">
    <source>
        <dbReference type="SAM" id="MobiDB-lite"/>
    </source>
</evidence>
<dbReference type="AlphaFoldDB" id="A0A437GZE5"/>
<evidence type="ECO:0000313" key="2">
    <source>
        <dbReference type="EMBL" id="RVQ68715.1"/>
    </source>
</evidence>